<dbReference type="Proteomes" id="UP000036987">
    <property type="component" value="Unassembled WGS sequence"/>
</dbReference>
<dbReference type="OrthoDB" id="2139939at2759"/>
<dbReference type="InterPro" id="IPR044688">
    <property type="entry name" value="SCI-1-like"/>
</dbReference>
<organism evidence="2 3">
    <name type="scientific">Zostera marina</name>
    <name type="common">Eelgrass</name>
    <dbReference type="NCBI Taxonomy" id="29655"/>
    <lineage>
        <taxon>Eukaryota</taxon>
        <taxon>Viridiplantae</taxon>
        <taxon>Streptophyta</taxon>
        <taxon>Embryophyta</taxon>
        <taxon>Tracheophyta</taxon>
        <taxon>Spermatophyta</taxon>
        <taxon>Magnoliopsida</taxon>
        <taxon>Liliopsida</taxon>
        <taxon>Zosteraceae</taxon>
        <taxon>Zostera</taxon>
    </lineage>
</organism>
<comment type="caution">
    <text evidence="2">The sequence shown here is derived from an EMBL/GenBank/DDBJ whole genome shotgun (WGS) entry which is preliminary data.</text>
</comment>
<dbReference type="EMBL" id="LFYR01000981">
    <property type="protein sequence ID" value="KMZ66100.1"/>
    <property type="molecule type" value="Genomic_DNA"/>
</dbReference>
<dbReference type="PANTHER" id="PTHR34117">
    <property type="entry name" value="STYLE CELL-CYCLE INHIBITOR 1"/>
    <property type="match status" value="1"/>
</dbReference>
<reference evidence="3" key="1">
    <citation type="journal article" date="2016" name="Nature">
        <title>The genome of the seagrass Zostera marina reveals angiosperm adaptation to the sea.</title>
        <authorList>
            <person name="Olsen J.L."/>
            <person name="Rouze P."/>
            <person name="Verhelst B."/>
            <person name="Lin Y.-C."/>
            <person name="Bayer T."/>
            <person name="Collen J."/>
            <person name="Dattolo E."/>
            <person name="De Paoli E."/>
            <person name="Dittami S."/>
            <person name="Maumus F."/>
            <person name="Michel G."/>
            <person name="Kersting A."/>
            <person name="Lauritano C."/>
            <person name="Lohaus R."/>
            <person name="Toepel M."/>
            <person name="Tonon T."/>
            <person name="Vanneste K."/>
            <person name="Amirebrahimi M."/>
            <person name="Brakel J."/>
            <person name="Bostroem C."/>
            <person name="Chovatia M."/>
            <person name="Grimwood J."/>
            <person name="Jenkins J.W."/>
            <person name="Jueterbock A."/>
            <person name="Mraz A."/>
            <person name="Stam W.T."/>
            <person name="Tice H."/>
            <person name="Bornberg-Bauer E."/>
            <person name="Green P.J."/>
            <person name="Pearson G.A."/>
            <person name="Procaccini G."/>
            <person name="Duarte C.M."/>
            <person name="Schmutz J."/>
            <person name="Reusch T.B.H."/>
            <person name="Van de Peer Y."/>
        </authorList>
    </citation>
    <scope>NUCLEOTIDE SEQUENCE [LARGE SCALE GENOMIC DNA]</scope>
    <source>
        <strain evidence="3">cv. Finnish</strain>
    </source>
</reference>
<gene>
    <name evidence="2" type="ORF">ZOSMA_2G01130</name>
</gene>
<evidence type="ECO:0000313" key="2">
    <source>
        <dbReference type="EMBL" id="KMZ66100.1"/>
    </source>
</evidence>
<dbReference type="OMA" id="DWNSQKL"/>
<feature type="compositionally biased region" description="Basic residues" evidence="1">
    <location>
        <begin position="66"/>
        <end position="76"/>
    </location>
</feature>
<dbReference type="AlphaFoldDB" id="A0A0K9PD33"/>
<sequence length="143" mass="16970">MATDDGEKKKRSRNPSSPRSTSRTRDGDGGKRKRRMDDEDDQRQDRKKHREKDAKRKHRSDDDKKKIKKKKKHGHRTSVPIEEQLSASDYFLKNNEFSAWLKEKKGIFFTDLSSVESRELFLDFIKVWNKGKLHPEYYSGITK</sequence>
<dbReference type="PANTHER" id="PTHR34117:SF1">
    <property type="entry name" value="STYLE CELL-CYCLE INHIBITOR 1"/>
    <property type="match status" value="1"/>
</dbReference>
<protein>
    <submittedName>
        <fullName evidence="2">Uncharacterized protein</fullName>
    </submittedName>
</protein>
<keyword evidence="3" id="KW-1185">Reference proteome</keyword>
<feature type="region of interest" description="Disordered" evidence="1">
    <location>
        <begin position="1"/>
        <end position="81"/>
    </location>
</feature>
<name>A0A0K9PD33_ZOSMR</name>
<accession>A0A0K9PD33</accession>
<evidence type="ECO:0000313" key="3">
    <source>
        <dbReference type="Proteomes" id="UP000036987"/>
    </source>
</evidence>
<feature type="compositionally biased region" description="Basic and acidic residues" evidence="1">
    <location>
        <begin position="51"/>
        <end position="65"/>
    </location>
</feature>
<proteinExistence type="predicted"/>
<evidence type="ECO:0000256" key="1">
    <source>
        <dbReference type="SAM" id="MobiDB-lite"/>
    </source>
</evidence>